<evidence type="ECO:0000313" key="1">
    <source>
        <dbReference type="EMBL" id="SVD63915.1"/>
    </source>
</evidence>
<sequence>MVAVISTGCAFRPPLLPAVPTTGTTVVVDSEIQLAPGLLIATPQLADPDFHKSVVLMVEHQGEGAFGLVINRPTETPLAELLNSIEIGWSGSPAEPSWIGGPVQPETGWILHERVDGLDEGLTREISPGLCLSSARDALEHLAAAPPRQIRFLLGYSGWGPAQLESELSEGSWVNGNV</sequence>
<dbReference type="AlphaFoldDB" id="A0A382WZZ2"/>
<dbReference type="PANTHER" id="PTHR30327:SF1">
    <property type="entry name" value="UPF0301 PROTEIN YQGE"/>
    <property type="match status" value="1"/>
</dbReference>
<name>A0A382WZZ2_9ZZZZ</name>
<dbReference type="Pfam" id="PF02622">
    <property type="entry name" value="DUF179"/>
    <property type="match status" value="1"/>
</dbReference>
<accession>A0A382WZZ2</accession>
<dbReference type="Gene3D" id="3.40.1740.10">
    <property type="entry name" value="VC0467-like"/>
    <property type="match status" value="1"/>
</dbReference>
<feature type="non-terminal residue" evidence="1">
    <location>
        <position position="1"/>
    </location>
</feature>
<dbReference type="PANTHER" id="PTHR30327">
    <property type="entry name" value="UNCHARACTERIZED PROTEIN YQGE"/>
    <property type="match status" value="1"/>
</dbReference>
<dbReference type="EMBL" id="UINC01163546">
    <property type="protein sequence ID" value="SVD63915.1"/>
    <property type="molecule type" value="Genomic_DNA"/>
</dbReference>
<organism evidence="1">
    <name type="scientific">marine metagenome</name>
    <dbReference type="NCBI Taxonomy" id="408172"/>
    <lineage>
        <taxon>unclassified sequences</taxon>
        <taxon>metagenomes</taxon>
        <taxon>ecological metagenomes</taxon>
    </lineage>
</organism>
<feature type="non-terminal residue" evidence="1">
    <location>
        <position position="178"/>
    </location>
</feature>
<dbReference type="SUPFAM" id="SSF143456">
    <property type="entry name" value="VC0467-like"/>
    <property type="match status" value="1"/>
</dbReference>
<reference evidence="1" key="1">
    <citation type="submission" date="2018-05" db="EMBL/GenBank/DDBJ databases">
        <authorList>
            <person name="Lanie J.A."/>
            <person name="Ng W.-L."/>
            <person name="Kazmierczak K.M."/>
            <person name="Andrzejewski T.M."/>
            <person name="Davidsen T.M."/>
            <person name="Wayne K.J."/>
            <person name="Tettelin H."/>
            <person name="Glass J.I."/>
            <person name="Rusch D."/>
            <person name="Podicherti R."/>
            <person name="Tsui H.-C.T."/>
            <person name="Winkler M.E."/>
        </authorList>
    </citation>
    <scope>NUCLEOTIDE SEQUENCE</scope>
</reference>
<dbReference type="InterPro" id="IPR003774">
    <property type="entry name" value="AlgH-like"/>
</dbReference>
<protein>
    <submittedName>
        <fullName evidence="1">Uncharacterized protein</fullName>
    </submittedName>
</protein>
<gene>
    <name evidence="1" type="ORF">METZ01_LOCUS416769</name>
</gene>
<dbReference type="GO" id="GO:0005829">
    <property type="term" value="C:cytosol"/>
    <property type="evidence" value="ECO:0007669"/>
    <property type="project" value="TreeGrafter"/>
</dbReference>
<proteinExistence type="predicted"/>